<dbReference type="Proteomes" id="UP000322144">
    <property type="component" value="Segment"/>
</dbReference>
<organism evidence="1 2">
    <name type="scientific">Pseudomonas phage vB_PaeM_PS119XW</name>
    <dbReference type="NCBI Taxonomy" id="2601632"/>
    <lineage>
        <taxon>Viruses</taxon>
        <taxon>Duplodnaviria</taxon>
        <taxon>Heunggongvirae</taxon>
        <taxon>Uroviricota</taxon>
        <taxon>Caudoviricetes</taxon>
        <taxon>Chimalliviridae</taxon>
        <taxon>Pawinskivirus</taxon>
        <taxon>Pawinskivirus PS119XW</taxon>
    </lineage>
</organism>
<evidence type="ECO:0000313" key="2">
    <source>
        <dbReference type="Proteomes" id="UP000322144"/>
    </source>
</evidence>
<reference evidence="1 2" key="1">
    <citation type="submission" date="2019-06" db="EMBL/GenBank/DDBJ databases">
        <title>A distant relative of Phikzvirus genus phages from a therapeutic phage collection.</title>
        <authorList>
            <person name="Hejnowicz M.S."/>
            <person name="Dabrowski K."/>
            <person name="Gawor J."/>
            <person name="Weber-Dabrowska B."/>
            <person name="Gromadka R."/>
            <person name="Lobocka M.B."/>
        </authorList>
    </citation>
    <scope>NUCLEOTIDE SEQUENCE [LARGE SCALE GENOMIC DNA]</scope>
</reference>
<accession>A0A5C1K7G2</accession>
<keyword evidence="2" id="KW-1185">Reference proteome</keyword>
<evidence type="ECO:0000313" key="1">
    <source>
        <dbReference type="EMBL" id="QEM41812.1"/>
    </source>
</evidence>
<dbReference type="GeneID" id="77936833"/>
<dbReference type="EMBL" id="MN103543">
    <property type="protein sequence ID" value="QEM41812.1"/>
    <property type="molecule type" value="Genomic_DNA"/>
</dbReference>
<proteinExistence type="predicted"/>
<dbReference type="RefSeq" id="YP_010660823.1">
    <property type="nucleotide sequence ID" value="NC_070882.1"/>
</dbReference>
<protein>
    <submittedName>
        <fullName evidence="1">Uncharacterized protein</fullName>
    </submittedName>
</protein>
<name>A0A5C1K7G2_9CAUD</name>
<dbReference type="KEGG" id="vg:77936833"/>
<sequence>MKEMLDSILTPLVMEERKEIMLECVASLEEMDYSAALDELHTVCSIADDNADTMMLLGRIDDIIRVAHDQVLAAHEVKVSDEATQEQRLAIVRTILGLPNYILPDQIELILQGDFDNEEILAHLVPMFERLSFDEVWPLINEVSVSFIDALKAMVQDTMMTRGHIDEYIAPVSRIRVLNRLMNTIGRDKFSMVLELSNSGMRVGHDWLELLSNSLESLDNKNAQDAAYEMVGLAFFSNLHLDSIYSTVKVSIDEYTENEMERNIMERVIDEIKRKMGKLYETA</sequence>